<evidence type="ECO:0000313" key="2">
    <source>
        <dbReference type="EMBL" id="SMC40554.1"/>
    </source>
</evidence>
<sequence>MAIGEYRRERYQTASTARQRSLSWGAIVAGVVLAIALQLMLGLLGLGIGLGGVPGSDRAVTALASTAGIWSIAVALIGLFVGAFAAARLGGVTETLDAVLHGAITWAVATLLVVVLLAGTASAVLGGAFGAIGASIEGLSRAAIAMTASRGPDGALPDAIRSDLRSILSAGSTNEAAEGALAAEPTGGDEVSAAAETRADAASTNPAETIATVASGLSETAGDDEREAAVRAIAEASGLSTDAARQKLATYQQEFDQFVREARQAADNAARTVAASSFSAFVALLLGLVVGSLGGLLGRSGSGRTSRDAG</sequence>
<dbReference type="EMBL" id="FWXR01000002">
    <property type="protein sequence ID" value="SMC40554.1"/>
    <property type="molecule type" value="Genomic_DNA"/>
</dbReference>
<feature type="transmembrane region" description="Helical" evidence="1">
    <location>
        <begin position="278"/>
        <end position="297"/>
    </location>
</feature>
<feature type="transmembrane region" description="Helical" evidence="1">
    <location>
        <begin position="99"/>
        <end position="132"/>
    </location>
</feature>
<protein>
    <recommendedName>
        <fullName evidence="4">PhnA-like protein</fullName>
    </recommendedName>
</protein>
<keyword evidence="1" id="KW-1133">Transmembrane helix</keyword>
<dbReference type="AlphaFoldDB" id="A0A1W1YWN0"/>
<keyword evidence="1" id="KW-0472">Membrane</keyword>
<gene>
    <name evidence="2" type="ORF">SAMN06297251_10236</name>
</gene>
<name>A0A1W1YWN0_9HYPH</name>
<evidence type="ECO:0000256" key="1">
    <source>
        <dbReference type="SAM" id="Phobius"/>
    </source>
</evidence>
<reference evidence="2 3" key="1">
    <citation type="submission" date="2017-04" db="EMBL/GenBank/DDBJ databases">
        <authorList>
            <person name="Afonso C.L."/>
            <person name="Miller P.J."/>
            <person name="Scott M.A."/>
            <person name="Spackman E."/>
            <person name="Goraichik I."/>
            <person name="Dimitrov K.M."/>
            <person name="Suarez D.L."/>
            <person name="Swayne D.E."/>
        </authorList>
    </citation>
    <scope>NUCLEOTIDE SEQUENCE [LARGE SCALE GENOMIC DNA]</scope>
    <source>
        <strain evidence="2 3">CGMCC 1.10972</strain>
    </source>
</reference>
<organism evidence="2 3">
    <name type="scientific">Fulvimarina manganoxydans</name>
    <dbReference type="NCBI Taxonomy" id="937218"/>
    <lineage>
        <taxon>Bacteria</taxon>
        <taxon>Pseudomonadati</taxon>
        <taxon>Pseudomonadota</taxon>
        <taxon>Alphaproteobacteria</taxon>
        <taxon>Hyphomicrobiales</taxon>
        <taxon>Aurantimonadaceae</taxon>
        <taxon>Fulvimarina</taxon>
    </lineage>
</organism>
<proteinExistence type="predicted"/>
<dbReference type="OrthoDB" id="7276301at2"/>
<dbReference type="Proteomes" id="UP000192656">
    <property type="component" value="Unassembled WGS sequence"/>
</dbReference>
<evidence type="ECO:0008006" key="4">
    <source>
        <dbReference type="Google" id="ProtNLM"/>
    </source>
</evidence>
<dbReference type="RefSeq" id="WP_084408510.1">
    <property type="nucleotide sequence ID" value="NZ_FWXR01000002.1"/>
</dbReference>
<evidence type="ECO:0000313" key="3">
    <source>
        <dbReference type="Proteomes" id="UP000192656"/>
    </source>
</evidence>
<dbReference type="STRING" id="937218.SAMN06297251_10236"/>
<feature type="transmembrane region" description="Helical" evidence="1">
    <location>
        <begin position="21"/>
        <end position="48"/>
    </location>
</feature>
<accession>A0A1W1YWN0</accession>
<keyword evidence="1" id="KW-0812">Transmembrane</keyword>
<feature type="transmembrane region" description="Helical" evidence="1">
    <location>
        <begin position="68"/>
        <end position="87"/>
    </location>
</feature>
<keyword evidence="3" id="KW-1185">Reference proteome</keyword>